<keyword evidence="11" id="KW-0732">Signal</keyword>
<proteinExistence type="inferred from homology"/>
<comment type="cofactor">
    <cofactor evidence="1">
        <name>[4Fe-4S] cluster</name>
        <dbReference type="ChEBI" id="CHEBI:49883"/>
    </cofactor>
</comment>
<evidence type="ECO:0000256" key="22">
    <source>
        <dbReference type="SAM" id="Phobius"/>
    </source>
</evidence>
<comment type="similarity">
    <text evidence="4">Belongs to the CD3Z/FCER1G family.</text>
</comment>
<evidence type="ECO:0000256" key="12">
    <source>
        <dbReference type="ARBA" id="ARBA00022859"/>
    </source>
</evidence>
<evidence type="ECO:0000313" key="24">
    <source>
        <dbReference type="EMBL" id="OWK05078.1"/>
    </source>
</evidence>
<accession>A0A212CGD6</accession>
<keyword evidence="7" id="KW-1003">Cell membrane</keyword>
<dbReference type="GO" id="GO:0098797">
    <property type="term" value="C:plasma membrane protein complex"/>
    <property type="evidence" value="ECO:0007669"/>
    <property type="project" value="UniProtKB-ARBA"/>
</dbReference>
<dbReference type="InterPro" id="IPR003110">
    <property type="entry name" value="Phos_immunorcpt_sig_ITAM"/>
</dbReference>
<keyword evidence="25" id="KW-1185">Reference proteome</keyword>
<dbReference type="GO" id="GO:0007166">
    <property type="term" value="P:cell surface receptor signaling pathway"/>
    <property type="evidence" value="ECO:0007669"/>
    <property type="project" value="InterPro"/>
</dbReference>
<dbReference type="GO" id="GO:0005739">
    <property type="term" value="C:mitochondrion"/>
    <property type="evidence" value="ECO:0007669"/>
    <property type="project" value="GOC"/>
</dbReference>
<gene>
    <name evidence="24" type="ORF">Celaphus_00001784</name>
</gene>
<comment type="caution">
    <text evidence="24">The sequence shown here is derived from an EMBL/GenBank/DDBJ whole genome shotgun (WGS) entry which is preliminary data.</text>
</comment>
<evidence type="ECO:0000256" key="18">
    <source>
        <dbReference type="ARBA" id="ARBA00030505"/>
    </source>
</evidence>
<comment type="similarity">
    <text evidence="3 21">Belongs to the complex I 49 kDa subunit family.</text>
</comment>
<dbReference type="InterPro" id="IPR029014">
    <property type="entry name" value="NiFe-Hase_large"/>
</dbReference>
<dbReference type="PROSITE" id="PS00535">
    <property type="entry name" value="COMPLEX1_49K"/>
    <property type="match status" value="1"/>
</dbReference>
<dbReference type="EMBL" id="MKHE01000020">
    <property type="protein sequence ID" value="OWK05078.1"/>
    <property type="molecule type" value="Genomic_DNA"/>
</dbReference>
<evidence type="ECO:0000256" key="15">
    <source>
        <dbReference type="ARBA" id="ARBA00023027"/>
    </source>
</evidence>
<keyword evidence="8" id="KW-0411">Iron-sulfur</keyword>
<keyword evidence="6 21" id="KW-0813">Transport</keyword>
<dbReference type="PROSITE" id="PS51055">
    <property type="entry name" value="ITAM_1"/>
    <property type="match status" value="1"/>
</dbReference>
<organism evidence="24 25">
    <name type="scientific">Cervus elaphus hippelaphus</name>
    <name type="common">European red deer</name>
    <dbReference type="NCBI Taxonomy" id="46360"/>
    <lineage>
        <taxon>Eukaryota</taxon>
        <taxon>Metazoa</taxon>
        <taxon>Chordata</taxon>
        <taxon>Craniata</taxon>
        <taxon>Vertebrata</taxon>
        <taxon>Euteleostomi</taxon>
        <taxon>Mammalia</taxon>
        <taxon>Eutheria</taxon>
        <taxon>Laurasiatheria</taxon>
        <taxon>Artiodactyla</taxon>
        <taxon>Ruminantia</taxon>
        <taxon>Pecora</taxon>
        <taxon>Cervidae</taxon>
        <taxon>Cervinae</taxon>
        <taxon>Cervus</taxon>
    </lineage>
</organism>
<name>A0A212CGD6_CEREH</name>
<dbReference type="GO" id="GO:0004888">
    <property type="term" value="F:transmembrane signaling receptor activity"/>
    <property type="evidence" value="ECO:0007669"/>
    <property type="project" value="InterPro"/>
</dbReference>
<evidence type="ECO:0000256" key="17">
    <source>
        <dbReference type="ARBA" id="ARBA00023170"/>
    </source>
</evidence>
<evidence type="ECO:0000256" key="5">
    <source>
        <dbReference type="ARBA" id="ARBA00020178"/>
    </source>
</evidence>
<evidence type="ECO:0000256" key="9">
    <source>
        <dbReference type="ARBA" id="ARBA00022553"/>
    </source>
</evidence>
<dbReference type="InterPro" id="IPR022885">
    <property type="entry name" value="NDH1_su_D/H"/>
</dbReference>
<dbReference type="GO" id="GO:0051287">
    <property type="term" value="F:NAD binding"/>
    <property type="evidence" value="ECO:0007669"/>
    <property type="project" value="InterPro"/>
</dbReference>
<evidence type="ECO:0000256" key="6">
    <source>
        <dbReference type="ARBA" id="ARBA00022448"/>
    </source>
</evidence>
<keyword evidence="14 22" id="KW-1133">Transmembrane helix</keyword>
<dbReference type="Gene3D" id="1.10.645.10">
    <property type="entry name" value="Cytochrome-c3 Hydrogenase, chain B"/>
    <property type="match status" value="2"/>
</dbReference>
<keyword evidence="8" id="KW-0479">Metal-binding</keyword>
<protein>
    <recommendedName>
        <fullName evidence="5">NADH dehydrogenase [ubiquinone] iron-sulfur protein 2, mitochondrial</fullName>
    </recommendedName>
    <alternativeName>
        <fullName evidence="18">Complex I-49kD</fullName>
    </alternativeName>
    <alternativeName>
        <fullName evidence="19">NADH-ubiquinone oxidoreductase 49 kDa subunit</fullName>
    </alternativeName>
</protein>
<dbReference type="GO" id="GO:0051539">
    <property type="term" value="F:4 iron, 4 sulfur cluster binding"/>
    <property type="evidence" value="ECO:0007669"/>
    <property type="project" value="UniProtKB-KW"/>
</dbReference>
<dbReference type="GO" id="GO:0016651">
    <property type="term" value="F:oxidoreductase activity, acting on NAD(P)H"/>
    <property type="evidence" value="ECO:0007669"/>
    <property type="project" value="InterPro"/>
</dbReference>
<dbReference type="GO" id="GO:0006120">
    <property type="term" value="P:mitochondrial electron transport, NADH to ubiquinone"/>
    <property type="evidence" value="ECO:0007669"/>
    <property type="project" value="TreeGrafter"/>
</dbReference>
<dbReference type="GO" id="GO:0048038">
    <property type="term" value="F:quinone binding"/>
    <property type="evidence" value="ECO:0007669"/>
    <property type="project" value="InterPro"/>
</dbReference>
<evidence type="ECO:0000256" key="20">
    <source>
        <dbReference type="ARBA" id="ARBA00046697"/>
    </source>
</evidence>
<dbReference type="SUPFAM" id="SSF56762">
    <property type="entry name" value="HydB/Nqo4-like"/>
    <property type="match status" value="1"/>
</dbReference>
<evidence type="ECO:0000256" key="19">
    <source>
        <dbReference type="ARBA" id="ARBA00031562"/>
    </source>
</evidence>
<keyword evidence="12" id="KW-0391">Immunity</keyword>
<dbReference type="PANTHER" id="PTHR11993:SF10">
    <property type="entry name" value="NADH DEHYDROGENASE [UBIQUINONE] IRON-SULFUR PROTEIN 2, MITOCHONDRIAL"/>
    <property type="match status" value="1"/>
</dbReference>
<evidence type="ECO:0000256" key="16">
    <source>
        <dbReference type="ARBA" id="ARBA00023136"/>
    </source>
</evidence>
<comment type="subunit">
    <text evidence="20">Core subunit of respiratory chain NADH dehydrogenase (Complex I) which is composed of 45 different subunits. Component of the iron-sulfur (IP) fragment of the enzyme. Interacts with NDUFAF3. Interacts with NDUFAF7. Interacts with CERS2.</text>
</comment>
<dbReference type="InterPro" id="IPR021663">
    <property type="entry name" value="CD3_zeta/IgE_Fc_rcpt_gamma"/>
</dbReference>
<keyword evidence="9" id="KW-0597">Phosphoprotein</keyword>
<keyword evidence="16 22" id="KW-0472">Membrane</keyword>
<dbReference type="Proteomes" id="UP000242450">
    <property type="component" value="Chromosome 20"/>
</dbReference>
<evidence type="ECO:0000256" key="14">
    <source>
        <dbReference type="ARBA" id="ARBA00022989"/>
    </source>
</evidence>
<keyword evidence="10 22" id="KW-0812">Transmembrane</keyword>
<evidence type="ECO:0000256" key="10">
    <source>
        <dbReference type="ARBA" id="ARBA00022692"/>
    </source>
</evidence>
<comment type="subcellular location">
    <subcellularLocation>
        <location evidence="2">Cell membrane</location>
        <topology evidence="2">Single-pass type I membrane protein</topology>
    </subcellularLocation>
</comment>
<dbReference type="Pfam" id="PF11628">
    <property type="entry name" value="TCR_zetazeta"/>
    <property type="match status" value="1"/>
</dbReference>
<evidence type="ECO:0000256" key="1">
    <source>
        <dbReference type="ARBA" id="ARBA00001966"/>
    </source>
</evidence>
<evidence type="ECO:0000256" key="13">
    <source>
        <dbReference type="ARBA" id="ARBA00022967"/>
    </source>
</evidence>
<sequence>MAALRALCSLRGVAAQVLRPGAGARLPIQPSRGARQWQPDVEWAEQYGGAIMYPTQETAHWKPPPWNDVDPPKDTLVSNLTLNFGPQHPAAHGVLRLVMELSGEMVRKCDPHIGLLHRGTEKLIEYKTYLQALPYFDRLDYVSMMCNEQAYSLAVEKLLNIQPPPRAQWIRVLFGEITRLLNHIMAVTTHALDIGAMTPFFWMFEEREKMFEFYERVSGARMHAAYVRPGGVHQWDLRKTQPYDVYDQVEFDVPIGSRGDCYDRYLCRTSMESLIHHFKLYTEGYQVPPGATYTAIEAPKGEFGVYLVSDGSSRPYRCKIKAPGFAHLAGLDKMSKGHMLADVVAIIGTQDIVFGEVDRGLVIEGRRHGSSDLLAPFLGWPFRELLVLLQEGEGARARRKAWQEGGNSVVRELLTAQLRSARGASDPQLSAPQPLPRMIPAVFLLLLLLVEQAEALGEPQLCYILDAILFLYGIVLTLLYCRLKLQVRKAAAASEKSDGIYTGLSTRTQETYETLKHEKPPQ</sequence>
<reference evidence="24 25" key="1">
    <citation type="journal article" date="2018" name="Mol. Genet. Genomics">
        <title>The red deer Cervus elaphus genome CerEla1.0: sequencing, annotating, genes, and chromosomes.</title>
        <authorList>
            <person name="Bana N.A."/>
            <person name="Nyiri A."/>
            <person name="Nagy J."/>
            <person name="Frank K."/>
            <person name="Nagy T."/>
            <person name="Steger V."/>
            <person name="Schiller M."/>
            <person name="Lakatos P."/>
            <person name="Sugar L."/>
            <person name="Horn P."/>
            <person name="Barta E."/>
            <person name="Orosz L."/>
        </authorList>
    </citation>
    <scope>NUCLEOTIDE SEQUENCE [LARGE SCALE GENOMIC DNA]</scope>
    <source>
        <strain evidence="24">Hungarian</strain>
    </source>
</reference>
<evidence type="ECO:0000313" key="25">
    <source>
        <dbReference type="Proteomes" id="UP000242450"/>
    </source>
</evidence>
<evidence type="ECO:0000256" key="7">
    <source>
        <dbReference type="ARBA" id="ARBA00022475"/>
    </source>
</evidence>
<evidence type="ECO:0000256" key="3">
    <source>
        <dbReference type="ARBA" id="ARBA00005769"/>
    </source>
</evidence>
<dbReference type="GO" id="GO:0002376">
    <property type="term" value="P:immune system process"/>
    <property type="evidence" value="ECO:0007669"/>
    <property type="project" value="UniProtKB-KW"/>
</dbReference>
<keyword evidence="8" id="KW-0004">4Fe-4S</keyword>
<feature type="transmembrane region" description="Helical" evidence="22">
    <location>
        <begin position="463"/>
        <end position="481"/>
    </location>
</feature>
<evidence type="ECO:0000259" key="23">
    <source>
        <dbReference type="Pfam" id="PF00346"/>
    </source>
</evidence>
<keyword evidence="17" id="KW-0675">Receptor</keyword>
<dbReference type="PANTHER" id="PTHR11993">
    <property type="entry name" value="NADH-UBIQUINONE OXIDOREDUCTASE 49 KDA SUBUNIT"/>
    <property type="match status" value="1"/>
</dbReference>
<dbReference type="Pfam" id="PF00346">
    <property type="entry name" value="Complex1_49kDa"/>
    <property type="match status" value="2"/>
</dbReference>
<feature type="domain" description="NADH-quinone oxidoreductase subunit D" evidence="23">
    <location>
        <begin position="269"/>
        <end position="359"/>
    </location>
</feature>
<feature type="domain" description="NADH-quinone oxidoreductase subunit D" evidence="23">
    <location>
        <begin position="193"/>
        <end position="234"/>
    </location>
</feature>
<dbReference type="OrthoDB" id="1009at2759"/>
<dbReference type="AlphaFoldDB" id="A0A212CGD6"/>
<keyword evidence="8" id="KW-0408">Iron</keyword>
<evidence type="ECO:0000256" key="21">
    <source>
        <dbReference type="RuleBase" id="RU003685"/>
    </source>
</evidence>
<dbReference type="SMART" id="SM00077">
    <property type="entry name" value="ITAM"/>
    <property type="match status" value="1"/>
</dbReference>
<dbReference type="InterPro" id="IPR014029">
    <property type="entry name" value="NADH_UbQ_OxRdtase_49kDa_CS"/>
</dbReference>
<keyword evidence="15 21" id="KW-0520">NAD</keyword>
<dbReference type="InterPro" id="IPR001135">
    <property type="entry name" value="NADH_Q_OxRdtase_suD"/>
</dbReference>
<evidence type="ECO:0000256" key="4">
    <source>
        <dbReference type="ARBA" id="ARBA00007280"/>
    </source>
</evidence>
<evidence type="ECO:0000256" key="2">
    <source>
        <dbReference type="ARBA" id="ARBA00004251"/>
    </source>
</evidence>
<evidence type="ECO:0000256" key="8">
    <source>
        <dbReference type="ARBA" id="ARBA00022485"/>
    </source>
</evidence>
<keyword evidence="13 21" id="KW-1278">Translocase</keyword>
<evidence type="ECO:0000256" key="11">
    <source>
        <dbReference type="ARBA" id="ARBA00022729"/>
    </source>
</evidence>